<comment type="caution">
    <text evidence="2">The sequence shown here is derived from an EMBL/GenBank/DDBJ whole genome shotgun (WGS) entry which is preliminary data.</text>
</comment>
<accession>A0A6L2LIS0</accession>
<name>A0A6L2LIS0_TANCI</name>
<proteinExistence type="predicted"/>
<feature type="compositionally biased region" description="Basic residues" evidence="1">
    <location>
        <begin position="195"/>
        <end position="205"/>
    </location>
</feature>
<feature type="compositionally biased region" description="Polar residues" evidence="1">
    <location>
        <begin position="41"/>
        <end position="50"/>
    </location>
</feature>
<evidence type="ECO:0000256" key="1">
    <source>
        <dbReference type="SAM" id="MobiDB-lite"/>
    </source>
</evidence>
<evidence type="ECO:0000313" key="2">
    <source>
        <dbReference type="EMBL" id="GEU61528.1"/>
    </source>
</evidence>
<feature type="region of interest" description="Disordered" evidence="1">
    <location>
        <begin position="195"/>
        <end position="282"/>
    </location>
</feature>
<sequence>MGAIEVPQTLEYRGGQLKFTSLLWNVIKFNLINLISVMAESSSHNPSSPEITPKKEPVTLKKPKSPNPFLHADQIEFSFDEIAFTTNNEVALLYPSHPNSKYFREVSTPTGGIGGDMGITTFRNALRTHYISHSSMYVPSPSIIIVRPWFLTIGYNGEVKAQRTLKKSCLPPRWRLLMGQIIQCLGGKIGKKLGAKSGLRRKQSSKHTSESHTEASKSKTGQSKKETQSSSAKDKSPSHPSPSTSVVSKMHKEAQQAVGGPTSLEATNEESAHPQLNSWTNPSVLVDQTKYVVDGLKTAHTDSDESEEDETKKDEDTHATSHNIPEDTSVLHPPSLKSAQIQELMAQVAKLKNIQWKLPTKFLDLPSQISSIQKKLKTLDFLLSLLNKFTETLNRFATVVENASGAKTKNVPLAG</sequence>
<reference evidence="2" key="1">
    <citation type="journal article" date="2019" name="Sci. Rep.">
        <title>Draft genome of Tanacetum cinerariifolium, the natural source of mosquito coil.</title>
        <authorList>
            <person name="Yamashiro T."/>
            <person name="Shiraishi A."/>
            <person name="Satake H."/>
            <person name="Nakayama K."/>
        </authorList>
    </citation>
    <scope>NUCLEOTIDE SEQUENCE</scope>
</reference>
<dbReference type="EMBL" id="BKCJ010004519">
    <property type="protein sequence ID" value="GEU61528.1"/>
    <property type="molecule type" value="Genomic_DNA"/>
</dbReference>
<gene>
    <name evidence="2" type="ORF">Tci_033506</name>
</gene>
<protein>
    <submittedName>
        <fullName evidence="2">Uncharacterized protein</fullName>
    </submittedName>
</protein>
<feature type="region of interest" description="Disordered" evidence="1">
    <location>
        <begin position="41"/>
        <end position="62"/>
    </location>
</feature>
<feature type="compositionally biased region" description="Basic and acidic residues" evidence="1">
    <location>
        <begin position="310"/>
        <end position="319"/>
    </location>
</feature>
<organism evidence="2">
    <name type="scientific">Tanacetum cinerariifolium</name>
    <name type="common">Dalmatian daisy</name>
    <name type="synonym">Chrysanthemum cinerariifolium</name>
    <dbReference type="NCBI Taxonomy" id="118510"/>
    <lineage>
        <taxon>Eukaryota</taxon>
        <taxon>Viridiplantae</taxon>
        <taxon>Streptophyta</taxon>
        <taxon>Embryophyta</taxon>
        <taxon>Tracheophyta</taxon>
        <taxon>Spermatophyta</taxon>
        <taxon>Magnoliopsida</taxon>
        <taxon>eudicotyledons</taxon>
        <taxon>Gunneridae</taxon>
        <taxon>Pentapetalae</taxon>
        <taxon>asterids</taxon>
        <taxon>campanulids</taxon>
        <taxon>Asterales</taxon>
        <taxon>Asteraceae</taxon>
        <taxon>Asteroideae</taxon>
        <taxon>Anthemideae</taxon>
        <taxon>Anthemidinae</taxon>
        <taxon>Tanacetum</taxon>
    </lineage>
</organism>
<dbReference type="AlphaFoldDB" id="A0A6L2LIS0"/>
<feature type="compositionally biased region" description="Basic and acidic residues" evidence="1">
    <location>
        <begin position="207"/>
        <end position="237"/>
    </location>
</feature>
<feature type="region of interest" description="Disordered" evidence="1">
    <location>
        <begin position="299"/>
        <end position="333"/>
    </location>
</feature>